<evidence type="ECO:0000259" key="6">
    <source>
        <dbReference type="PROSITE" id="PS50885"/>
    </source>
</evidence>
<evidence type="ECO:0000259" key="5">
    <source>
        <dbReference type="PROSITE" id="PS50111"/>
    </source>
</evidence>
<evidence type="ECO:0000256" key="1">
    <source>
        <dbReference type="ARBA" id="ARBA00023224"/>
    </source>
</evidence>
<dbReference type="GO" id="GO:0007165">
    <property type="term" value="P:signal transduction"/>
    <property type="evidence" value="ECO:0007669"/>
    <property type="project" value="UniProtKB-KW"/>
</dbReference>
<keyword evidence="4" id="KW-1133">Transmembrane helix</keyword>
<evidence type="ECO:0000313" key="7">
    <source>
        <dbReference type="EMBL" id="ROR27117.1"/>
    </source>
</evidence>
<dbReference type="PANTHER" id="PTHR32089">
    <property type="entry name" value="METHYL-ACCEPTING CHEMOTAXIS PROTEIN MCPB"/>
    <property type="match status" value="1"/>
</dbReference>
<name>A0A3N1XQQ9_9FIRM</name>
<feature type="transmembrane region" description="Helical" evidence="4">
    <location>
        <begin position="12"/>
        <end position="32"/>
    </location>
</feature>
<proteinExistence type="inferred from homology"/>
<feature type="transmembrane region" description="Helical" evidence="4">
    <location>
        <begin position="52"/>
        <end position="72"/>
    </location>
</feature>
<dbReference type="RefSeq" id="WP_123609816.1">
    <property type="nucleotide sequence ID" value="NZ_RJVG01000007.1"/>
</dbReference>
<evidence type="ECO:0000256" key="3">
    <source>
        <dbReference type="PROSITE-ProRule" id="PRU00284"/>
    </source>
</evidence>
<reference evidence="7 8" key="1">
    <citation type="submission" date="2018-11" db="EMBL/GenBank/DDBJ databases">
        <title>Genomic Encyclopedia of Type Strains, Phase IV (KMG-IV): sequencing the most valuable type-strain genomes for metagenomic binning, comparative biology and taxonomic classification.</title>
        <authorList>
            <person name="Goeker M."/>
        </authorList>
    </citation>
    <scope>NUCLEOTIDE SEQUENCE [LARGE SCALE GENOMIC DNA]</scope>
    <source>
        <strain evidence="7 8">DSM 26537</strain>
    </source>
</reference>
<feature type="domain" description="HAMP" evidence="6">
    <location>
        <begin position="69"/>
        <end position="121"/>
    </location>
</feature>
<dbReference type="OrthoDB" id="9762005at2"/>
<dbReference type="Pfam" id="PF00672">
    <property type="entry name" value="HAMP"/>
    <property type="match status" value="1"/>
</dbReference>
<keyword evidence="8" id="KW-1185">Reference proteome</keyword>
<accession>A0A3N1XQQ9</accession>
<dbReference type="GO" id="GO:0016020">
    <property type="term" value="C:membrane"/>
    <property type="evidence" value="ECO:0007669"/>
    <property type="project" value="InterPro"/>
</dbReference>
<protein>
    <submittedName>
        <fullName evidence="7">Methyl-accepting chemotaxis protein</fullName>
    </submittedName>
</protein>
<feature type="domain" description="Methyl-accepting transducer" evidence="5">
    <location>
        <begin position="140"/>
        <end position="376"/>
    </location>
</feature>
<dbReference type="AlphaFoldDB" id="A0A3N1XQQ9"/>
<dbReference type="SUPFAM" id="SSF58104">
    <property type="entry name" value="Methyl-accepting chemotaxis protein (MCP) signaling domain"/>
    <property type="match status" value="1"/>
</dbReference>
<evidence type="ECO:0000256" key="4">
    <source>
        <dbReference type="SAM" id="Phobius"/>
    </source>
</evidence>
<dbReference type="Pfam" id="PF00015">
    <property type="entry name" value="MCPsignal"/>
    <property type="match status" value="1"/>
</dbReference>
<evidence type="ECO:0000256" key="2">
    <source>
        <dbReference type="ARBA" id="ARBA00029447"/>
    </source>
</evidence>
<dbReference type="Proteomes" id="UP000273083">
    <property type="component" value="Unassembled WGS sequence"/>
</dbReference>
<keyword evidence="1 3" id="KW-0807">Transducer</keyword>
<comment type="similarity">
    <text evidence="2">Belongs to the methyl-accepting chemotaxis (MCP) protein family.</text>
</comment>
<comment type="caution">
    <text evidence="7">The sequence shown here is derived from an EMBL/GenBank/DDBJ whole genome shotgun (WGS) entry which is preliminary data.</text>
</comment>
<dbReference type="SMART" id="SM00283">
    <property type="entry name" value="MA"/>
    <property type="match status" value="1"/>
</dbReference>
<organism evidence="7 8">
    <name type="scientific">Mobilisporobacter senegalensis</name>
    <dbReference type="NCBI Taxonomy" id="1329262"/>
    <lineage>
        <taxon>Bacteria</taxon>
        <taxon>Bacillati</taxon>
        <taxon>Bacillota</taxon>
        <taxon>Clostridia</taxon>
        <taxon>Lachnospirales</taxon>
        <taxon>Lachnospiraceae</taxon>
        <taxon>Mobilisporobacter</taxon>
    </lineage>
</organism>
<keyword evidence="4" id="KW-0472">Membrane</keyword>
<dbReference type="PROSITE" id="PS50885">
    <property type="entry name" value="HAMP"/>
    <property type="match status" value="1"/>
</dbReference>
<sequence length="426" mass="46681">MKKIKNTSIRTRIMFLIFFAIILSSIGILVSISDSSNINVFNYFTGSNAIELLTNILFFEVIAAIVSEFFIIRPVKKGIMLADSIADNDLSVHVEAKHSGEAGQLIHSLQQAQDNLRNLITQIQDSSGKINVSSEDLDKIIDKANSQVKEINAGIGQLISQSYLNAENVKEFSKAINEITSNSQNTAELSAEISDYTTEVMNAAAEGKTSVDSVVEAIYELSDNSKKVNNEVIGLEEQSNKINDILNIISQISNQTNLLALNAAIEAARAGEAGKGFSVVAEEIRKLAEDTNSSLADIDNLIKDMKNKTSNVVTAVAITEEKIEIGVSQSNLVKDNINKIIERMEKTFTMLKDITYGVSNQAASLEEMTATIENINSSIDSGLNISNTIQEKLKNQEILFKNIDDTSDELVILSEDMNKLTNVFKL</sequence>
<keyword evidence="4" id="KW-0812">Transmembrane</keyword>
<dbReference type="InterPro" id="IPR004089">
    <property type="entry name" value="MCPsignal_dom"/>
</dbReference>
<dbReference type="PANTHER" id="PTHR32089:SF112">
    <property type="entry name" value="LYSOZYME-LIKE PROTEIN-RELATED"/>
    <property type="match status" value="1"/>
</dbReference>
<gene>
    <name evidence="7" type="ORF">EDD66_10731</name>
</gene>
<dbReference type="EMBL" id="RJVG01000007">
    <property type="protein sequence ID" value="ROR27117.1"/>
    <property type="molecule type" value="Genomic_DNA"/>
</dbReference>
<dbReference type="InterPro" id="IPR003660">
    <property type="entry name" value="HAMP_dom"/>
</dbReference>
<dbReference type="SMART" id="SM00304">
    <property type="entry name" value="HAMP"/>
    <property type="match status" value="1"/>
</dbReference>
<dbReference type="PROSITE" id="PS50111">
    <property type="entry name" value="CHEMOTAXIS_TRANSDUC_2"/>
    <property type="match status" value="1"/>
</dbReference>
<evidence type="ECO:0000313" key="8">
    <source>
        <dbReference type="Proteomes" id="UP000273083"/>
    </source>
</evidence>
<dbReference type="Gene3D" id="1.10.287.950">
    <property type="entry name" value="Methyl-accepting chemotaxis protein"/>
    <property type="match status" value="1"/>
</dbReference>
<dbReference type="CDD" id="cd06225">
    <property type="entry name" value="HAMP"/>
    <property type="match status" value="1"/>
</dbReference>